<dbReference type="InterPro" id="IPR011583">
    <property type="entry name" value="Chitinase_II/V-like_cat"/>
</dbReference>
<dbReference type="GO" id="GO:0070492">
    <property type="term" value="F:oligosaccharide binding"/>
    <property type="evidence" value="ECO:0007669"/>
    <property type="project" value="TreeGrafter"/>
</dbReference>
<keyword evidence="1" id="KW-0326">Glycosidase</keyword>
<dbReference type="GO" id="GO:0008061">
    <property type="term" value="F:chitin binding"/>
    <property type="evidence" value="ECO:0007669"/>
    <property type="project" value="InterPro"/>
</dbReference>
<dbReference type="InterPro" id="IPR017853">
    <property type="entry name" value="GH"/>
</dbReference>
<dbReference type="EMBL" id="AP024169">
    <property type="protein sequence ID" value="BCN29208.1"/>
    <property type="molecule type" value="Genomic_DNA"/>
</dbReference>
<dbReference type="PANTHER" id="PTHR46066:SF2">
    <property type="entry name" value="CHITINASE DOMAIN-CONTAINING PROTEIN 1"/>
    <property type="match status" value="1"/>
</dbReference>
<dbReference type="GO" id="GO:0016798">
    <property type="term" value="F:hydrolase activity, acting on glycosyl bonds"/>
    <property type="evidence" value="ECO:0007669"/>
    <property type="project" value="UniProtKB-KW"/>
</dbReference>
<dbReference type="InterPro" id="IPR018392">
    <property type="entry name" value="LysM"/>
</dbReference>
<feature type="domain" description="GH18" evidence="3">
    <location>
        <begin position="100"/>
        <end position="427"/>
    </location>
</feature>
<evidence type="ECO:0000259" key="2">
    <source>
        <dbReference type="PROSITE" id="PS51782"/>
    </source>
</evidence>
<keyword evidence="1" id="KW-0378">Hydrolase</keyword>
<dbReference type="SUPFAM" id="SSF51445">
    <property type="entry name" value="(Trans)glycosidases"/>
    <property type="match status" value="1"/>
</dbReference>
<organism evidence="4 5">
    <name type="scientific">Anaeromicropila herbilytica</name>
    <dbReference type="NCBI Taxonomy" id="2785025"/>
    <lineage>
        <taxon>Bacteria</taxon>
        <taxon>Bacillati</taxon>
        <taxon>Bacillota</taxon>
        <taxon>Clostridia</taxon>
        <taxon>Lachnospirales</taxon>
        <taxon>Lachnospiraceae</taxon>
        <taxon>Anaeromicropila</taxon>
    </lineage>
</organism>
<evidence type="ECO:0000256" key="1">
    <source>
        <dbReference type="ARBA" id="ARBA00023295"/>
    </source>
</evidence>
<evidence type="ECO:0000313" key="4">
    <source>
        <dbReference type="EMBL" id="BCN29208.1"/>
    </source>
</evidence>
<dbReference type="RefSeq" id="WP_271714496.1">
    <property type="nucleotide sequence ID" value="NZ_AP024169.1"/>
</dbReference>
<dbReference type="KEGG" id="ahb:bsdtb5_05030"/>
<evidence type="ECO:0000313" key="5">
    <source>
        <dbReference type="Proteomes" id="UP000595897"/>
    </source>
</evidence>
<evidence type="ECO:0000259" key="3">
    <source>
        <dbReference type="PROSITE" id="PS51910"/>
    </source>
</evidence>
<dbReference type="Gene3D" id="3.20.20.80">
    <property type="entry name" value="Glycosidases"/>
    <property type="match status" value="1"/>
</dbReference>
<dbReference type="Pfam" id="PF01476">
    <property type="entry name" value="LysM"/>
    <property type="match status" value="2"/>
</dbReference>
<dbReference type="PANTHER" id="PTHR46066">
    <property type="entry name" value="CHITINASE DOMAIN-CONTAINING PROTEIN 1 FAMILY MEMBER"/>
    <property type="match status" value="1"/>
</dbReference>
<protein>
    <submittedName>
        <fullName evidence="4">Germination protein</fullName>
    </submittedName>
</protein>
<dbReference type="InterPro" id="IPR029070">
    <property type="entry name" value="Chitinase_insertion_sf"/>
</dbReference>
<dbReference type="Gene3D" id="3.10.50.10">
    <property type="match status" value="1"/>
</dbReference>
<dbReference type="CDD" id="cd00118">
    <property type="entry name" value="LysM"/>
    <property type="match status" value="2"/>
</dbReference>
<dbReference type="Pfam" id="PF00704">
    <property type="entry name" value="Glyco_hydro_18"/>
    <property type="match status" value="1"/>
</dbReference>
<feature type="domain" description="LysM" evidence="2">
    <location>
        <begin position="51"/>
        <end position="96"/>
    </location>
</feature>
<dbReference type="SMART" id="SM00257">
    <property type="entry name" value="LysM"/>
    <property type="match status" value="2"/>
</dbReference>
<feature type="domain" description="LysM" evidence="2">
    <location>
        <begin position="2"/>
        <end position="46"/>
    </location>
</feature>
<sequence length="427" mass="48437">MITYIVQPGDTIKSIAKSYKVSVEKLVLDNGLTNPDNLVVGQSIVIVYPKQTHTVKDGDSLNSIATTYHISVKQLLRNNPILSDRTYIYPGEILIIDYDLEKIGDISTNGYAYPYISKDLLRYILPYLTYLTLFTYGLTSNGELIQIDDTEIIKIAREYQVAPLMLISTILNVGDFSTELTHNILSSKNIQEHLINNIVNNMKVKDYFGLYINFGFILIEDSPAYLDFIKELTDRLAKEGFEICVALAPNIIDQSGVIYKGHDYEGLGKAATAILLMTYDWGKTLGPTTSVAPIPMMRQVFDYSITKIPPAKTYIGIPTFGYDWTLQSISGITIVHYLSNNSAINLAIEKEAVIQYDDYSQSPFYFYEDSTNHILHIVWFEDARSVDAKLKLVTEYGFRGISILNVMEKFPQFWFVLNTQYNIRNAI</sequence>
<dbReference type="Gene3D" id="3.10.350.10">
    <property type="entry name" value="LysM domain"/>
    <property type="match status" value="2"/>
</dbReference>
<proteinExistence type="predicted"/>
<dbReference type="Proteomes" id="UP000595897">
    <property type="component" value="Chromosome"/>
</dbReference>
<dbReference type="PROSITE" id="PS51782">
    <property type="entry name" value="LYSM"/>
    <property type="match status" value="2"/>
</dbReference>
<dbReference type="AlphaFoldDB" id="A0A7R7IB53"/>
<dbReference type="GO" id="GO:0012505">
    <property type="term" value="C:endomembrane system"/>
    <property type="evidence" value="ECO:0007669"/>
    <property type="project" value="TreeGrafter"/>
</dbReference>
<dbReference type="InterPro" id="IPR036779">
    <property type="entry name" value="LysM_dom_sf"/>
</dbReference>
<reference evidence="4 5" key="1">
    <citation type="submission" date="2020-11" db="EMBL/GenBank/DDBJ databases">
        <title>Draft genome sequencing of a Lachnospiraceae strain isolated from anoxic soil subjected to BSD treatment.</title>
        <authorList>
            <person name="Uek A."/>
            <person name="Tonouchi A."/>
        </authorList>
    </citation>
    <scope>NUCLEOTIDE SEQUENCE [LARGE SCALE GENOMIC DNA]</scope>
    <source>
        <strain evidence="4 5">TB5</strain>
    </source>
</reference>
<dbReference type="SMART" id="SM00636">
    <property type="entry name" value="Glyco_18"/>
    <property type="match status" value="1"/>
</dbReference>
<accession>A0A7R7IB53</accession>
<dbReference type="GO" id="GO:0005975">
    <property type="term" value="P:carbohydrate metabolic process"/>
    <property type="evidence" value="ECO:0007669"/>
    <property type="project" value="InterPro"/>
</dbReference>
<keyword evidence="5" id="KW-1185">Reference proteome</keyword>
<dbReference type="PROSITE" id="PS51910">
    <property type="entry name" value="GH18_2"/>
    <property type="match status" value="1"/>
</dbReference>
<dbReference type="InterPro" id="IPR001223">
    <property type="entry name" value="Glyco_hydro18_cat"/>
</dbReference>
<gene>
    <name evidence="4" type="ORF">bsdtb5_05030</name>
</gene>
<name>A0A7R7IB53_9FIRM</name>
<dbReference type="SUPFAM" id="SSF54106">
    <property type="entry name" value="LysM domain"/>
    <property type="match status" value="2"/>
</dbReference>